<dbReference type="KEGG" id="mng:MNEG_10992"/>
<feature type="signal peptide" evidence="1">
    <location>
        <begin position="1"/>
        <end position="24"/>
    </location>
</feature>
<evidence type="ECO:0000313" key="2">
    <source>
        <dbReference type="EMBL" id="KIY96968.1"/>
    </source>
</evidence>
<proteinExistence type="predicted"/>
<feature type="chain" id="PRO_5002245841" evidence="1">
    <location>
        <begin position="25"/>
        <end position="133"/>
    </location>
</feature>
<keyword evidence="1" id="KW-0732">Signal</keyword>
<accession>A0A0D2KMM5</accession>
<evidence type="ECO:0000256" key="1">
    <source>
        <dbReference type="SAM" id="SignalP"/>
    </source>
</evidence>
<protein>
    <submittedName>
        <fullName evidence="2">Uncharacterized protein</fullName>
    </submittedName>
</protein>
<evidence type="ECO:0000313" key="3">
    <source>
        <dbReference type="Proteomes" id="UP000054498"/>
    </source>
</evidence>
<dbReference type="Proteomes" id="UP000054498">
    <property type="component" value="Unassembled WGS sequence"/>
</dbReference>
<gene>
    <name evidence="2" type="ORF">MNEG_10992</name>
</gene>
<dbReference type="GeneID" id="25728210"/>
<dbReference type="AlphaFoldDB" id="A0A0D2KMM5"/>
<name>A0A0D2KMM5_9CHLO</name>
<reference evidence="2 3" key="1">
    <citation type="journal article" date="2013" name="BMC Genomics">
        <title>Reconstruction of the lipid metabolism for the microalga Monoraphidium neglectum from its genome sequence reveals characteristics suitable for biofuel production.</title>
        <authorList>
            <person name="Bogen C."/>
            <person name="Al-Dilaimi A."/>
            <person name="Albersmeier A."/>
            <person name="Wichmann J."/>
            <person name="Grundmann M."/>
            <person name="Rupp O."/>
            <person name="Lauersen K.J."/>
            <person name="Blifernez-Klassen O."/>
            <person name="Kalinowski J."/>
            <person name="Goesmann A."/>
            <person name="Mussgnug J.H."/>
            <person name="Kruse O."/>
        </authorList>
    </citation>
    <scope>NUCLEOTIDE SEQUENCE [LARGE SCALE GENOMIC DNA]</scope>
    <source>
        <strain evidence="2 3">SAG 48.87</strain>
    </source>
</reference>
<dbReference type="EMBL" id="KK102767">
    <property type="protein sequence ID" value="KIY96968.1"/>
    <property type="molecule type" value="Genomic_DNA"/>
</dbReference>
<keyword evidence="3" id="KW-1185">Reference proteome</keyword>
<organism evidence="2 3">
    <name type="scientific">Monoraphidium neglectum</name>
    <dbReference type="NCBI Taxonomy" id="145388"/>
    <lineage>
        <taxon>Eukaryota</taxon>
        <taxon>Viridiplantae</taxon>
        <taxon>Chlorophyta</taxon>
        <taxon>core chlorophytes</taxon>
        <taxon>Chlorophyceae</taxon>
        <taxon>CS clade</taxon>
        <taxon>Sphaeropleales</taxon>
        <taxon>Selenastraceae</taxon>
        <taxon>Monoraphidium</taxon>
    </lineage>
</organism>
<dbReference type="RefSeq" id="XP_013895988.1">
    <property type="nucleotide sequence ID" value="XM_014040534.1"/>
</dbReference>
<sequence>MKVSLILAAVAVLLALCVITPVQALAKGDCIVELPITTGTLIGLDKSKFVYKAPYTNSKGAAKKVTITVTQASASDAERGAASGKVVVVFPAGTQCNFTNSALDKKDPGFAALKTALKGLTISCAPAGSGFGN</sequence>